<feature type="domain" description="Calcineurin-like phosphoesterase" evidence="4">
    <location>
        <begin position="31"/>
        <end position="260"/>
    </location>
</feature>
<dbReference type="Proteomes" id="UP000094761">
    <property type="component" value="Unassembled WGS sequence"/>
</dbReference>
<dbReference type="OrthoDB" id="9803927at2"/>
<keyword evidence="3" id="KW-0547">Nucleotide-binding</keyword>
<keyword evidence="3" id="KW-0378">Hydrolase</keyword>
<dbReference type="GO" id="GO:0046872">
    <property type="term" value="F:metal ion binding"/>
    <property type="evidence" value="ECO:0007669"/>
    <property type="project" value="InterPro"/>
</dbReference>
<accession>A0A178J4M1</accession>
<protein>
    <submittedName>
        <fullName evidence="6">5'-nucleotidase C-terminal domain-containing protein</fullName>
    </submittedName>
    <submittedName>
        <fullName evidence="7">Bifunctional metallophosphatase/5'-nucleotidase</fullName>
    </submittedName>
</protein>
<dbReference type="GO" id="GO:0030288">
    <property type="term" value="C:outer membrane-bounded periplasmic space"/>
    <property type="evidence" value="ECO:0007669"/>
    <property type="project" value="TreeGrafter"/>
</dbReference>
<dbReference type="PANTHER" id="PTHR11575:SF24">
    <property type="entry name" value="5'-NUCLEOTIDASE"/>
    <property type="match status" value="1"/>
</dbReference>
<dbReference type="PRINTS" id="PR01607">
    <property type="entry name" value="APYRASEFAMLY"/>
</dbReference>
<dbReference type="GO" id="GO:0008768">
    <property type="term" value="F:UDP-sugar diphosphatase activity"/>
    <property type="evidence" value="ECO:0007669"/>
    <property type="project" value="TreeGrafter"/>
</dbReference>
<dbReference type="RefSeq" id="WP_069668255.1">
    <property type="nucleotide sequence ID" value="NZ_JAPFIM010000015.1"/>
</dbReference>
<feature type="domain" description="5'-Nucleotidase C-terminal" evidence="5">
    <location>
        <begin position="414"/>
        <end position="568"/>
    </location>
</feature>
<dbReference type="AlphaFoldDB" id="A0A178J4M1"/>
<reference evidence="6" key="2">
    <citation type="submission" date="2022-11" db="EMBL/GenBank/DDBJ databases">
        <title>Role of the vibriolysin VemA secreted by the emergent pathogen Vibrio europaeus in the colonization of Manila clam mucus.</title>
        <authorList>
            <person name="Martinez C."/>
            <person name="Rodriguez S."/>
            <person name="Vences A."/>
            <person name="Barja J.L."/>
            <person name="Toranzo A.E."/>
            <person name="Dubert J."/>
        </authorList>
    </citation>
    <scope>NUCLEOTIDE SEQUENCE</scope>
    <source>
        <strain evidence="6">3454</strain>
    </source>
</reference>
<evidence type="ECO:0000259" key="5">
    <source>
        <dbReference type="Pfam" id="PF02872"/>
    </source>
</evidence>
<dbReference type="PANTHER" id="PTHR11575">
    <property type="entry name" value="5'-NUCLEOTIDASE-RELATED"/>
    <property type="match status" value="1"/>
</dbReference>
<dbReference type="InterPro" id="IPR029052">
    <property type="entry name" value="Metallo-depent_PP-like"/>
</dbReference>
<keyword evidence="2 3" id="KW-0732">Signal</keyword>
<dbReference type="InterPro" id="IPR006146">
    <property type="entry name" value="5'-Nucleotdase_CS"/>
</dbReference>
<dbReference type="Proteomes" id="UP001150001">
    <property type="component" value="Unassembled WGS sequence"/>
</dbReference>
<dbReference type="Pfam" id="PF02872">
    <property type="entry name" value="5_nucleotid_C"/>
    <property type="match status" value="1"/>
</dbReference>
<comment type="similarity">
    <text evidence="1 3">Belongs to the 5'-nucleotidase family.</text>
</comment>
<dbReference type="PROSITE" id="PS00785">
    <property type="entry name" value="5_NUCLEOTIDASE_1"/>
    <property type="match status" value="1"/>
</dbReference>
<dbReference type="PROSITE" id="PS51257">
    <property type="entry name" value="PROKAR_LIPOPROTEIN"/>
    <property type="match status" value="1"/>
</dbReference>
<dbReference type="EMBL" id="LUAX01000007">
    <property type="protein sequence ID" value="OAM97043.1"/>
    <property type="molecule type" value="Genomic_DNA"/>
</dbReference>
<evidence type="ECO:0000313" key="8">
    <source>
        <dbReference type="Proteomes" id="UP000094761"/>
    </source>
</evidence>
<evidence type="ECO:0000256" key="2">
    <source>
        <dbReference type="ARBA" id="ARBA00022729"/>
    </source>
</evidence>
<dbReference type="PROSITE" id="PS00786">
    <property type="entry name" value="5_NUCLEOTIDASE_2"/>
    <property type="match status" value="1"/>
</dbReference>
<evidence type="ECO:0000256" key="3">
    <source>
        <dbReference type="RuleBase" id="RU362119"/>
    </source>
</evidence>
<dbReference type="GO" id="GO:0000166">
    <property type="term" value="F:nucleotide binding"/>
    <property type="evidence" value="ECO:0007669"/>
    <property type="project" value="UniProtKB-KW"/>
</dbReference>
<proteinExistence type="inferred from homology"/>
<dbReference type="Pfam" id="PF00149">
    <property type="entry name" value="Metallophos"/>
    <property type="match status" value="1"/>
</dbReference>
<sequence length="620" mass="66969">MKYSPLALAFLSAVVASGCTTQTSNETPFDLTILHINDHHSHLEPSTQKLKLAGQSTYTEVGGFPALITALNQRTEANENVLKLHAGDAISGTLYYALFKGEADAAMMNHACFDAFALGNHEFDDGDAGLAQFLDWMNEGECSKETEVLAANVIPKQGVSPLAKNSANDYFKPYTVKQYGEHQIGIVGIDIADKTMNSSNPDETTQFLNEVETAQKYIDELVTKGVSNIVLLTHYQYSNDLQLAEALTDVDVIIGGDSHTLLGDFAAVGLKSEGAYPTLMKNKDGDQVCVAQAWQYSQILGELSVSFDGKGKVAACNGTPHLLIGSKFKRKDENGKKQALEGAELAAVLADVEAQPNLIQVKPDAATQQTLSAFTQKLDVMKDQEIAQSSELLCYERVPGQQKHNGADGCDTHTNLHGSQVADLVAQAFLAQTKRADVAIQNGGGARANIPQGKFTVAGATKVLPFSNTMVNLQMTGAEVKKVLNQAVDKAYAEYVDNSAKGSDGAYPYAAGIRYDVDFNRPEGQRVHNVEVKAKGDGSWSKLSDDRELIVVTNDYIAGGKDGYIAFGEVSADKSKYENTLKLYTETFIDYVRDLAANGKKIEAVAEQDRSTQTFTPKAN</sequence>
<evidence type="ECO:0000259" key="4">
    <source>
        <dbReference type="Pfam" id="PF00149"/>
    </source>
</evidence>
<evidence type="ECO:0000313" key="6">
    <source>
        <dbReference type="EMBL" id="MDC5741907.1"/>
    </source>
</evidence>
<evidence type="ECO:0000256" key="1">
    <source>
        <dbReference type="ARBA" id="ARBA00006654"/>
    </source>
</evidence>
<dbReference type="EMBL" id="JAPFIT010000019">
    <property type="protein sequence ID" value="MDC5741907.1"/>
    <property type="molecule type" value="Genomic_DNA"/>
</dbReference>
<organism evidence="7 8">
    <name type="scientific">Vibrio europaeus</name>
    <dbReference type="NCBI Taxonomy" id="300876"/>
    <lineage>
        <taxon>Bacteria</taxon>
        <taxon>Pseudomonadati</taxon>
        <taxon>Pseudomonadota</taxon>
        <taxon>Gammaproteobacteria</taxon>
        <taxon>Vibrionales</taxon>
        <taxon>Vibrionaceae</taxon>
        <taxon>Vibrio</taxon>
        <taxon>Vibrio oreintalis group</taxon>
    </lineage>
</organism>
<dbReference type="GO" id="GO:0009166">
    <property type="term" value="P:nucleotide catabolic process"/>
    <property type="evidence" value="ECO:0007669"/>
    <property type="project" value="InterPro"/>
</dbReference>
<dbReference type="InterPro" id="IPR006179">
    <property type="entry name" value="5_nucleotidase/apyrase"/>
</dbReference>
<dbReference type="InterPro" id="IPR008334">
    <property type="entry name" value="5'-Nucleotdase_C"/>
</dbReference>
<feature type="signal peptide" evidence="3">
    <location>
        <begin position="1"/>
        <end position="18"/>
    </location>
</feature>
<dbReference type="SUPFAM" id="SSF55816">
    <property type="entry name" value="5'-nucleotidase (syn. UDP-sugar hydrolase), C-terminal domain"/>
    <property type="match status" value="1"/>
</dbReference>
<reference evidence="7 8" key="1">
    <citation type="submission" date="2016-03" db="EMBL/GenBank/DDBJ databases">
        <title>Draft genome sequence of the Vibrio tubiashii subs. europaeus.</title>
        <authorList>
            <person name="Spinard E."/>
            <person name="Dubert J."/>
            <person name="Nelson D.R."/>
            <person name="Barja J.L."/>
        </authorList>
    </citation>
    <scope>NUCLEOTIDE SEQUENCE [LARGE SCALE GENOMIC DNA]</scope>
    <source>
        <strain evidence="8">PP-638</strain>
        <strain evidence="7">PP2-638</strain>
    </source>
</reference>
<feature type="chain" id="PRO_5041033564" evidence="3">
    <location>
        <begin position="19"/>
        <end position="620"/>
    </location>
</feature>
<dbReference type="GO" id="GO:0008253">
    <property type="term" value="F:5'-nucleotidase activity"/>
    <property type="evidence" value="ECO:0007669"/>
    <property type="project" value="TreeGrafter"/>
</dbReference>
<dbReference type="SUPFAM" id="SSF56300">
    <property type="entry name" value="Metallo-dependent phosphatases"/>
    <property type="match status" value="1"/>
</dbReference>
<dbReference type="Gene3D" id="3.90.780.10">
    <property type="entry name" value="5'-Nucleotidase, C-terminal domain"/>
    <property type="match status" value="1"/>
</dbReference>
<dbReference type="Gene3D" id="3.60.21.10">
    <property type="match status" value="1"/>
</dbReference>
<name>A0A178J4M1_9VIBR</name>
<keyword evidence="9" id="KW-1185">Reference proteome</keyword>
<dbReference type="InterPro" id="IPR004843">
    <property type="entry name" value="Calcineurin-like_PHP"/>
</dbReference>
<comment type="caution">
    <text evidence="7">The sequence shown here is derived from an EMBL/GenBank/DDBJ whole genome shotgun (WGS) entry which is preliminary data.</text>
</comment>
<gene>
    <name evidence="7" type="ORF">AZ468_15910</name>
    <name evidence="6" type="ORF">OPW20_17675</name>
</gene>
<evidence type="ECO:0000313" key="7">
    <source>
        <dbReference type="EMBL" id="OAM97043.1"/>
    </source>
</evidence>
<evidence type="ECO:0000313" key="9">
    <source>
        <dbReference type="Proteomes" id="UP001150001"/>
    </source>
</evidence>
<dbReference type="InterPro" id="IPR036907">
    <property type="entry name" value="5'-Nucleotdase_C_sf"/>
</dbReference>
<dbReference type="GeneID" id="78077199"/>